<evidence type="ECO:0000256" key="1">
    <source>
        <dbReference type="SAM" id="MobiDB-lite"/>
    </source>
</evidence>
<accession>A0A8S5MFD1</accession>
<evidence type="ECO:0000313" key="2">
    <source>
        <dbReference type="EMBL" id="DAD80916.1"/>
    </source>
</evidence>
<feature type="region of interest" description="Disordered" evidence="1">
    <location>
        <begin position="223"/>
        <end position="244"/>
    </location>
</feature>
<sequence>MKEYEEIYLEVRKERGKPISYTKFKKNVNRSYLHYKENIVKYKQQGYQIENVLTKTQYTEIYATMNLMDPKFGLARYAAYNSIRYTTRSLKRAQKKFEESRLLFFEGKTPKDIEKEKKAAARAAKMPKEEPKEEPKSKYEYSKRYIDKLWRKMHSKDWQDKEHQESYYTNLIEKFRSMAETNPDAAAEFLEEELRFSQYRRRYDYFRKLVVLTGGDYNSARAIYTGKKDKKDAKRSGESAEEAS</sequence>
<organism evidence="2">
    <name type="scientific">virus sp. ctK6s94</name>
    <dbReference type="NCBI Taxonomy" id="2826798"/>
    <lineage>
        <taxon>Viruses</taxon>
    </lineage>
</organism>
<dbReference type="EMBL" id="BK014891">
    <property type="protein sequence ID" value="DAD80916.1"/>
    <property type="molecule type" value="Genomic_DNA"/>
</dbReference>
<protein>
    <submittedName>
        <fullName evidence="2">Uncharacterized protein</fullName>
    </submittedName>
</protein>
<proteinExistence type="predicted"/>
<reference evidence="2" key="1">
    <citation type="journal article" date="2021" name="Proc. Natl. Acad. Sci. U.S.A.">
        <title>A Catalog of Tens of Thousands of Viruses from Human Metagenomes Reveals Hidden Associations with Chronic Diseases.</title>
        <authorList>
            <person name="Tisza M.J."/>
            <person name="Buck C.B."/>
        </authorList>
    </citation>
    <scope>NUCLEOTIDE SEQUENCE</scope>
    <source>
        <strain evidence="2">CtK6s94</strain>
    </source>
</reference>
<name>A0A8S5MFD1_9VIRU</name>
<feature type="compositionally biased region" description="Basic and acidic residues" evidence="1">
    <location>
        <begin position="226"/>
        <end position="238"/>
    </location>
</feature>